<dbReference type="Pfam" id="PF23559">
    <property type="entry name" value="WHD_DRP"/>
    <property type="match status" value="1"/>
</dbReference>
<evidence type="ECO:0000256" key="7">
    <source>
        <dbReference type="ARBA" id="ARBA00022737"/>
    </source>
</evidence>
<evidence type="ECO:0000256" key="9">
    <source>
        <dbReference type="ARBA" id="ARBA00022821"/>
    </source>
</evidence>
<comment type="caution">
    <text evidence="15">The sequence shown here is derived from an EMBL/GenBank/DDBJ whole genome shotgun (WGS) entry which is preliminary data.</text>
</comment>
<evidence type="ECO:0000256" key="3">
    <source>
        <dbReference type="ARBA" id="ARBA00008894"/>
    </source>
</evidence>
<evidence type="ECO:0000256" key="6">
    <source>
        <dbReference type="ARBA" id="ARBA00022667"/>
    </source>
</evidence>
<proteinExistence type="inferred from homology"/>
<feature type="domain" description="NB-ARC" evidence="12">
    <location>
        <begin position="187"/>
        <end position="356"/>
    </location>
</feature>
<evidence type="ECO:0000256" key="11">
    <source>
        <dbReference type="SAM" id="Coils"/>
    </source>
</evidence>
<dbReference type="SUPFAM" id="SSF52047">
    <property type="entry name" value="RNI-like"/>
    <property type="match status" value="1"/>
</dbReference>
<evidence type="ECO:0000313" key="15">
    <source>
        <dbReference type="EMBL" id="KAL1568274.1"/>
    </source>
</evidence>
<keyword evidence="8" id="KW-0547">Nucleotide-binding</keyword>
<dbReference type="InterPro" id="IPR002182">
    <property type="entry name" value="NB-ARC"/>
</dbReference>
<dbReference type="GO" id="GO:0009626">
    <property type="term" value="P:plant-type hypersensitive response"/>
    <property type="evidence" value="ECO:0007669"/>
    <property type="project" value="UniProtKB-KW"/>
</dbReference>
<dbReference type="Gene3D" id="3.40.50.300">
    <property type="entry name" value="P-loop containing nucleotide triphosphate hydrolases"/>
    <property type="match status" value="1"/>
</dbReference>
<dbReference type="GO" id="GO:0051607">
    <property type="term" value="P:defense response to virus"/>
    <property type="evidence" value="ECO:0007669"/>
    <property type="project" value="UniProtKB-ARBA"/>
</dbReference>
<dbReference type="Pfam" id="PF23598">
    <property type="entry name" value="LRR_14"/>
    <property type="match status" value="1"/>
</dbReference>
<dbReference type="InterPro" id="IPR032675">
    <property type="entry name" value="LRR_dom_sf"/>
</dbReference>
<comment type="subcellular location">
    <subcellularLocation>
        <location evidence="2">Cytoplasm</location>
    </subcellularLocation>
</comment>
<evidence type="ECO:0000256" key="5">
    <source>
        <dbReference type="ARBA" id="ARBA00022614"/>
    </source>
</evidence>
<dbReference type="Gene3D" id="1.10.10.10">
    <property type="entry name" value="Winged helix-like DNA-binding domain superfamily/Winged helix DNA-binding domain"/>
    <property type="match status" value="1"/>
</dbReference>
<reference evidence="15 16" key="1">
    <citation type="submission" date="2024-06" db="EMBL/GenBank/DDBJ databases">
        <title>A chromosome level genome sequence of Diviner's sage (Salvia divinorum).</title>
        <authorList>
            <person name="Ford S.A."/>
            <person name="Ro D.-K."/>
            <person name="Ness R.W."/>
            <person name="Phillips M.A."/>
        </authorList>
    </citation>
    <scope>NUCLEOTIDE SEQUENCE [LARGE SCALE GENOMIC DNA]</scope>
    <source>
        <strain evidence="15">SAF-2024a</strain>
        <tissue evidence="15">Leaf</tissue>
    </source>
</reference>
<keyword evidence="10" id="KW-0067">ATP-binding</keyword>
<dbReference type="Gene3D" id="1.10.8.430">
    <property type="entry name" value="Helical domain of apoptotic protease-activating factors"/>
    <property type="match status" value="1"/>
</dbReference>
<evidence type="ECO:0000259" key="13">
    <source>
        <dbReference type="Pfam" id="PF23559"/>
    </source>
</evidence>
<keyword evidence="9" id="KW-0611">Plant defense</keyword>
<comment type="function">
    <text evidence="1">Confers resistance to late blight (Phytophthora infestans) races carrying the avirulence gene Avr1. Resistance proteins guard the plant against pathogens that contain an appropriate avirulence protein via an indirect interaction with this avirulence protein. That triggers a defense system including the hypersensitive response, which restricts the pathogen growth.</text>
</comment>
<feature type="coiled-coil region" evidence="11">
    <location>
        <begin position="107"/>
        <end position="134"/>
    </location>
</feature>
<dbReference type="Proteomes" id="UP001567538">
    <property type="component" value="Unassembled WGS sequence"/>
</dbReference>
<keyword evidence="4" id="KW-0963">Cytoplasm</keyword>
<keyword evidence="7" id="KW-0677">Repeat</keyword>
<dbReference type="Gene3D" id="3.80.10.10">
    <property type="entry name" value="Ribonuclease Inhibitor"/>
    <property type="match status" value="1"/>
</dbReference>
<dbReference type="InterPro" id="IPR027417">
    <property type="entry name" value="P-loop_NTPase"/>
</dbReference>
<evidence type="ECO:0000256" key="8">
    <source>
        <dbReference type="ARBA" id="ARBA00022741"/>
    </source>
</evidence>
<evidence type="ECO:0000259" key="12">
    <source>
        <dbReference type="Pfam" id="PF00931"/>
    </source>
</evidence>
<comment type="similarity">
    <text evidence="3">Belongs to the disease resistance NB-LRR family.</text>
</comment>
<evidence type="ECO:0000256" key="4">
    <source>
        <dbReference type="ARBA" id="ARBA00022490"/>
    </source>
</evidence>
<accession>A0ABD1IKL3</accession>
<keyword evidence="16" id="KW-1185">Reference proteome</keyword>
<keyword evidence="6" id="KW-0381">Hypersensitive response</keyword>
<dbReference type="PANTHER" id="PTHR23155:SF1152">
    <property type="entry name" value="AAA+ ATPASE DOMAIN-CONTAINING PROTEIN"/>
    <property type="match status" value="1"/>
</dbReference>
<evidence type="ECO:0000259" key="14">
    <source>
        <dbReference type="Pfam" id="PF23598"/>
    </source>
</evidence>
<feature type="domain" description="Disease resistance R13L4/SHOC-2-like LRR" evidence="14">
    <location>
        <begin position="543"/>
        <end position="829"/>
    </location>
</feature>
<dbReference type="Pfam" id="PF00931">
    <property type="entry name" value="NB-ARC"/>
    <property type="match status" value="1"/>
</dbReference>
<dbReference type="GO" id="GO:0005524">
    <property type="term" value="F:ATP binding"/>
    <property type="evidence" value="ECO:0007669"/>
    <property type="project" value="UniProtKB-KW"/>
</dbReference>
<dbReference type="InterPro" id="IPR042197">
    <property type="entry name" value="Apaf_helical"/>
</dbReference>
<evidence type="ECO:0000256" key="2">
    <source>
        <dbReference type="ARBA" id="ARBA00004496"/>
    </source>
</evidence>
<keyword evidence="11" id="KW-0175">Coiled coil</keyword>
<dbReference type="InterPro" id="IPR036388">
    <property type="entry name" value="WH-like_DNA-bd_sf"/>
</dbReference>
<evidence type="ECO:0000256" key="1">
    <source>
        <dbReference type="ARBA" id="ARBA00002074"/>
    </source>
</evidence>
<dbReference type="InterPro" id="IPR058922">
    <property type="entry name" value="WHD_DRP"/>
</dbReference>
<dbReference type="EMBL" id="JBEAFC010000002">
    <property type="protein sequence ID" value="KAL1568274.1"/>
    <property type="molecule type" value="Genomic_DNA"/>
</dbReference>
<dbReference type="Gene3D" id="1.20.5.4130">
    <property type="match status" value="1"/>
</dbReference>
<dbReference type="FunFam" id="1.10.10.10:FF:000322">
    <property type="entry name" value="Probable disease resistance protein At1g63360"/>
    <property type="match status" value="1"/>
</dbReference>
<evidence type="ECO:0000313" key="16">
    <source>
        <dbReference type="Proteomes" id="UP001567538"/>
    </source>
</evidence>
<dbReference type="InterPro" id="IPR044974">
    <property type="entry name" value="Disease_R_plants"/>
</dbReference>
<keyword evidence="5" id="KW-0433">Leucine-rich repeat</keyword>
<feature type="domain" description="Disease resistance protein winged helix" evidence="13">
    <location>
        <begin position="439"/>
        <end position="509"/>
    </location>
</feature>
<dbReference type="InterPro" id="IPR055414">
    <property type="entry name" value="LRR_R13L4/SHOC2-like"/>
</dbReference>
<sequence>MAYNLQSLITILQQILNPEQTSWTFDHNKPQLESLLEKAESLQQILEERSLPKIGSLESRIRDAAYRAEDVIESRMVHQMLSTPQGVDTSLVLFSFFTPYLEQVMQQLDLQQDLERVTQELDFAMEQVEKLMEGTTVLGGSGLTPDVQQATQELKSVKLVEVEEKRMPTGAPFSSSKNYLVGVDEDLLRLKDLLTMGGKLEIVPIVGMGGTGKSTLARKLYDDPLIISHFDYRGWATISQNYNWREVVLSLRHGLNKELNDELMECNNVKLKANLFKRLFGRRYMIVLDDIWSIECWDEIRRCFPDDNNGSRIVLTTRLSNVASYVSNDNNLHFVRFLDESASWNLFCQIVFGEEVCPLELEEIGKKIAKGCSGLPLSIHVIGGLLSKVERSKDVWEHISTNLVSSIVESDGQHLSILSLSYNYLPIYLKPCFLYAGAFLQDYEIKGSRLMSLWIAQGFVKSIGNKSLEEVAEDYLQALVDRNLLIVRRRKSNGKPMSYSIHDLFCDLCIREANKEKFRCVTFQPSYEMKNEYDSLGLMSLARSLICTWEKNISPMFSTLRLLRVLDVISIVFEEFPVEILQLVNLRYLAFSCAPGLPIGISRLWYLQTLISARYVPYVPSELWEISELRHLKLITKFKIKETTFVHEKLQTLSCVWVIPSLIRSGFFETIPNIRKLGIYYEDSPDIEVDLSHLHKLEKLKCQSALEEVGSRFLHKVRFPCSLRKLTLVGCVVFRSLFTTLCALPDLKVLKIMECVFESEAEEEWEVTEGDRFRSLQYLCLEDLNLVRWKADETNFPRLRNLIVSGCHELEEIPSAIGEIPTLQEISIYGCGASVVNSAHQNQMEQEEYGNYDLKVVITD</sequence>
<dbReference type="SUPFAM" id="SSF52540">
    <property type="entry name" value="P-loop containing nucleoside triphosphate hydrolases"/>
    <property type="match status" value="1"/>
</dbReference>
<name>A0ABD1IKL3_SALDI</name>
<protein>
    <submittedName>
        <fullName evidence="15">Late blight resistance protein R1A-10</fullName>
    </submittedName>
</protein>
<dbReference type="PANTHER" id="PTHR23155">
    <property type="entry name" value="DISEASE RESISTANCE PROTEIN RP"/>
    <property type="match status" value="1"/>
</dbReference>
<dbReference type="GO" id="GO:0005737">
    <property type="term" value="C:cytoplasm"/>
    <property type="evidence" value="ECO:0007669"/>
    <property type="project" value="UniProtKB-SubCell"/>
</dbReference>
<evidence type="ECO:0000256" key="10">
    <source>
        <dbReference type="ARBA" id="ARBA00022840"/>
    </source>
</evidence>
<dbReference type="AlphaFoldDB" id="A0ABD1IKL3"/>
<gene>
    <name evidence="15" type="ORF">AAHA92_03663</name>
</gene>
<dbReference type="PRINTS" id="PR00364">
    <property type="entry name" value="DISEASERSIST"/>
</dbReference>
<dbReference type="FunFam" id="3.40.50.300:FF:001091">
    <property type="entry name" value="Probable disease resistance protein At1g61300"/>
    <property type="match status" value="1"/>
</dbReference>
<organism evidence="15 16">
    <name type="scientific">Salvia divinorum</name>
    <name type="common">Maria pastora</name>
    <name type="synonym">Diviner's sage</name>
    <dbReference type="NCBI Taxonomy" id="28513"/>
    <lineage>
        <taxon>Eukaryota</taxon>
        <taxon>Viridiplantae</taxon>
        <taxon>Streptophyta</taxon>
        <taxon>Embryophyta</taxon>
        <taxon>Tracheophyta</taxon>
        <taxon>Spermatophyta</taxon>
        <taxon>Magnoliopsida</taxon>
        <taxon>eudicotyledons</taxon>
        <taxon>Gunneridae</taxon>
        <taxon>Pentapetalae</taxon>
        <taxon>asterids</taxon>
        <taxon>lamiids</taxon>
        <taxon>Lamiales</taxon>
        <taxon>Lamiaceae</taxon>
        <taxon>Nepetoideae</taxon>
        <taxon>Mentheae</taxon>
        <taxon>Salviinae</taxon>
        <taxon>Salvia</taxon>
        <taxon>Salvia subgen. Calosphace</taxon>
    </lineage>
</organism>